<keyword evidence="4" id="KW-0156">Chromatin regulator</keyword>
<dbReference type="EMBL" id="JANTQA010000021">
    <property type="protein sequence ID" value="KAJ3446192.1"/>
    <property type="molecule type" value="Genomic_DNA"/>
</dbReference>
<name>A0AAV8A0E8_9EUKA</name>
<dbReference type="CDD" id="cd09991">
    <property type="entry name" value="HDAC_classI"/>
    <property type="match status" value="1"/>
</dbReference>
<dbReference type="GO" id="GO:0141221">
    <property type="term" value="F:histone deacetylase activity, hydrolytic mechanism"/>
    <property type="evidence" value="ECO:0007669"/>
    <property type="project" value="UniProtKB-EC"/>
</dbReference>
<evidence type="ECO:0000313" key="6">
    <source>
        <dbReference type="EMBL" id="KAJ3446192.1"/>
    </source>
</evidence>
<gene>
    <name evidence="6" type="ORF">M0812_08729</name>
</gene>
<dbReference type="EC" id="3.5.1.98" evidence="2"/>
<dbReference type="Gene3D" id="3.40.800.20">
    <property type="entry name" value="Histone deacetylase domain"/>
    <property type="match status" value="1"/>
</dbReference>
<dbReference type="InterPro" id="IPR023696">
    <property type="entry name" value="Ureohydrolase_dom_sf"/>
</dbReference>
<comment type="caution">
    <text evidence="6">The sequence shown here is derived from an EMBL/GenBank/DDBJ whole genome shotgun (WGS) entry which is preliminary data.</text>
</comment>
<dbReference type="SUPFAM" id="SSF52768">
    <property type="entry name" value="Arginase/deacetylase"/>
    <property type="match status" value="1"/>
</dbReference>
<dbReference type="Pfam" id="PF00850">
    <property type="entry name" value="Hist_deacetyl"/>
    <property type="match status" value="1"/>
</dbReference>
<dbReference type="Proteomes" id="UP001146793">
    <property type="component" value="Unassembled WGS sequence"/>
</dbReference>
<accession>A0AAV8A0E8</accession>
<dbReference type="InterPro" id="IPR000286">
    <property type="entry name" value="HDACs"/>
</dbReference>
<keyword evidence="3" id="KW-0378">Hydrolase</keyword>
<reference evidence="6" key="1">
    <citation type="submission" date="2022-08" db="EMBL/GenBank/DDBJ databases">
        <title>Novel sulphate-reducing endosymbionts in the free-living metamonad Anaeramoeba.</title>
        <authorList>
            <person name="Jerlstrom-Hultqvist J."/>
            <person name="Cepicka I."/>
            <person name="Gallot-Lavallee L."/>
            <person name="Salas-Leiva D."/>
            <person name="Curtis B.A."/>
            <person name="Zahonova K."/>
            <person name="Pipaliya S."/>
            <person name="Dacks J."/>
            <person name="Roger A.J."/>
        </authorList>
    </citation>
    <scope>NUCLEOTIDE SEQUENCE</scope>
    <source>
        <strain evidence="6">Busselton2</strain>
    </source>
</reference>
<proteinExistence type="inferred from homology"/>
<evidence type="ECO:0000256" key="4">
    <source>
        <dbReference type="ARBA" id="ARBA00022853"/>
    </source>
</evidence>
<dbReference type="AlphaFoldDB" id="A0AAV8A0E8"/>
<dbReference type="GO" id="GO:0040029">
    <property type="term" value="P:epigenetic regulation of gene expression"/>
    <property type="evidence" value="ECO:0007669"/>
    <property type="project" value="TreeGrafter"/>
</dbReference>
<dbReference type="InterPro" id="IPR023801">
    <property type="entry name" value="His_deacetylse_dom"/>
</dbReference>
<dbReference type="InterPro" id="IPR037138">
    <property type="entry name" value="His_deacetylse_dom_sf"/>
</dbReference>
<dbReference type="PRINTS" id="PR01271">
    <property type="entry name" value="HISDACETLASE"/>
</dbReference>
<dbReference type="PANTHER" id="PTHR10625">
    <property type="entry name" value="HISTONE DEACETYLASE HDAC1-RELATED"/>
    <property type="match status" value="1"/>
</dbReference>
<protein>
    <recommendedName>
        <fullName evidence="2">histone deacetylase</fullName>
        <ecNumber evidence="2">3.5.1.98</ecNumber>
    </recommendedName>
</protein>
<evidence type="ECO:0000259" key="5">
    <source>
        <dbReference type="Pfam" id="PF00850"/>
    </source>
</evidence>
<organism evidence="6 7">
    <name type="scientific">Anaeramoeba flamelloides</name>
    <dbReference type="NCBI Taxonomy" id="1746091"/>
    <lineage>
        <taxon>Eukaryota</taxon>
        <taxon>Metamonada</taxon>
        <taxon>Anaeramoebidae</taxon>
        <taxon>Anaeramoeba</taxon>
    </lineage>
</organism>
<dbReference type="InterPro" id="IPR003084">
    <property type="entry name" value="HDAC_I/II"/>
</dbReference>
<dbReference type="PRINTS" id="PR01270">
    <property type="entry name" value="HDASUPER"/>
</dbReference>
<comment type="similarity">
    <text evidence="1">Belongs to the histone deacetylase family. HD type 1 subfamily.</text>
</comment>
<dbReference type="PANTHER" id="PTHR10625:SF10">
    <property type="entry name" value="HISTONE DEACETYLASE HDAC1"/>
    <property type="match status" value="1"/>
</dbReference>
<dbReference type="GO" id="GO:0000118">
    <property type="term" value="C:histone deacetylase complex"/>
    <property type="evidence" value="ECO:0007669"/>
    <property type="project" value="UniProtKB-ARBA"/>
</dbReference>
<evidence type="ECO:0000313" key="7">
    <source>
        <dbReference type="Proteomes" id="UP001146793"/>
    </source>
</evidence>
<feature type="domain" description="Histone deacetylase" evidence="5">
    <location>
        <begin position="25"/>
        <end position="315"/>
    </location>
</feature>
<evidence type="ECO:0000256" key="1">
    <source>
        <dbReference type="ARBA" id="ARBA00006457"/>
    </source>
</evidence>
<evidence type="ECO:0000256" key="3">
    <source>
        <dbReference type="ARBA" id="ARBA00022801"/>
    </source>
</evidence>
<sequence>MNFSKKRVSYFYDSDIGSFNYGGDHPMKPRRIKLAHDLITGYGLHKKMKVYPINKSTTEDLTNYHSKEYIEFLRYITPDNEDIFDGMLKTYNVGEDSPIFDGLFKFSQISAGGSIDGARKLNNGETDIAINWAGGLHHAKKKEASGFCYVNDIVLGILELLKYHPRVLYIDIDIHHGDGVEEAFKKTNRVMTCSFHKYGYGYFPGTGDIKDIGVGEGENYAVNFPLDNGMGDESYLNIFKKTIDAIMKYYQPTAIVLQCGADTLAHDELGCFNLTLKGHGACLQYVKGIGKPLLVLGGGGYTPKNVAKCWTYETSLLLNETDLPNTLPETEYSLDFPLEKFLHIEPKIMKNSNENKNLEKLYHQIVENLKKIESVPSVGIRTVPSDGFGFSLDYNSYEKYEDNEDYFEDSEDEDYLETLWNEDERDFGIDYNLEFLDETFTEISTFSFLNKNLDNNTHDPLTTKLHQNKSFGNFQNEIKLENDKKYLNTNNVLNGITLNINNNIDDEKNDKKIKEKQLNKNQSIDNTTIIIKLNHNINDDDDDDGEEEDCDKKNNFKNYNGENNEKIINVTHNEKNEDNNNIEIANENKNSNDDLVNDNTKKTFQIISNYKEKRIQQNCKIEKIISINNEISEKNSNLNDFSTSQILQKKHTSFMKLNFLNHDGKHSYEEIHIQDRNDLNIQQNLKKMRKNKIPTKN</sequence>
<evidence type="ECO:0000256" key="2">
    <source>
        <dbReference type="ARBA" id="ARBA00012111"/>
    </source>
</evidence>